<dbReference type="Pfam" id="PF00583">
    <property type="entry name" value="Acetyltransf_1"/>
    <property type="match status" value="1"/>
</dbReference>
<keyword evidence="7" id="KW-1185">Reference proteome</keyword>
<proteinExistence type="predicted"/>
<evidence type="ECO:0000313" key="7">
    <source>
        <dbReference type="Proteomes" id="UP001156102"/>
    </source>
</evidence>
<dbReference type="PROSITE" id="PS51186">
    <property type="entry name" value="GNAT"/>
    <property type="match status" value="1"/>
</dbReference>
<dbReference type="InterPro" id="IPR000182">
    <property type="entry name" value="GNAT_dom"/>
</dbReference>
<dbReference type="RefSeq" id="WP_254759998.1">
    <property type="nucleotide sequence ID" value="NZ_JANCLT010000009.1"/>
</dbReference>
<comment type="catalytic activity">
    <reaction evidence="3">
        <text>L-methionine sulfoximine + acetyl-CoA = N-acetyl-L-methionine sulfoximine + CoA + H(+)</text>
        <dbReference type="Rhea" id="RHEA:47660"/>
        <dbReference type="ChEBI" id="CHEBI:15378"/>
        <dbReference type="ChEBI" id="CHEBI:57287"/>
        <dbReference type="ChEBI" id="CHEBI:57288"/>
        <dbReference type="ChEBI" id="CHEBI:87826"/>
        <dbReference type="ChEBI" id="CHEBI:87827"/>
    </reaction>
</comment>
<keyword evidence="2" id="KW-0012">Acyltransferase</keyword>
<dbReference type="AlphaFoldDB" id="A0AA41X6Z1"/>
<dbReference type="SUPFAM" id="SSF55729">
    <property type="entry name" value="Acyl-CoA N-acyltransferases (Nat)"/>
    <property type="match status" value="1"/>
</dbReference>
<comment type="caution">
    <text evidence="6">The sequence shown here is derived from an EMBL/GenBank/DDBJ whole genome shotgun (WGS) entry which is preliminary data.</text>
</comment>
<dbReference type="Proteomes" id="UP001156102">
    <property type="component" value="Unassembled WGS sequence"/>
</dbReference>
<evidence type="ECO:0000259" key="5">
    <source>
        <dbReference type="PROSITE" id="PS51186"/>
    </source>
</evidence>
<reference evidence="6" key="1">
    <citation type="submission" date="2022-07" db="EMBL/GenBank/DDBJ databases">
        <authorList>
            <person name="Li W.-J."/>
            <person name="Deng Q.-Q."/>
        </authorList>
    </citation>
    <scope>NUCLEOTIDE SEQUENCE</scope>
    <source>
        <strain evidence="6">SYSU M60031</strain>
    </source>
</reference>
<dbReference type="EMBL" id="JANCLT010000009">
    <property type="protein sequence ID" value="MCP8970079.1"/>
    <property type="molecule type" value="Genomic_DNA"/>
</dbReference>
<dbReference type="GO" id="GO:0016747">
    <property type="term" value="F:acyltransferase activity, transferring groups other than amino-acyl groups"/>
    <property type="evidence" value="ECO:0007669"/>
    <property type="project" value="InterPro"/>
</dbReference>
<evidence type="ECO:0000256" key="1">
    <source>
        <dbReference type="ARBA" id="ARBA00022679"/>
    </source>
</evidence>
<dbReference type="PANTHER" id="PTHR43072">
    <property type="entry name" value="N-ACETYLTRANSFERASE"/>
    <property type="match status" value="1"/>
</dbReference>
<name>A0AA41X6Z1_9BACI</name>
<dbReference type="CDD" id="cd04301">
    <property type="entry name" value="NAT_SF"/>
    <property type="match status" value="1"/>
</dbReference>
<evidence type="ECO:0000256" key="4">
    <source>
        <dbReference type="ARBA" id="ARBA00051334"/>
    </source>
</evidence>
<dbReference type="PANTHER" id="PTHR43072:SF23">
    <property type="entry name" value="UPF0039 PROTEIN C11D3.02C"/>
    <property type="match status" value="1"/>
</dbReference>
<evidence type="ECO:0000313" key="6">
    <source>
        <dbReference type="EMBL" id="MCP8970079.1"/>
    </source>
</evidence>
<evidence type="ECO:0000256" key="2">
    <source>
        <dbReference type="ARBA" id="ARBA00023315"/>
    </source>
</evidence>
<keyword evidence="1" id="KW-0808">Transferase</keyword>
<dbReference type="FunFam" id="3.40.630.30:FF:000026">
    <property type="entry name" value="Phosphinothricin acetyltransferase"/>
    <property type="match status" value="1"/>
</dbReference>
<accession>A0AA41X6Z1</accession>
<evidence type="ECO:0000256" key="3">
    <source>
        <dbReference type="ARBA" id="ARBA00050603"/>
    </source>
</evidence>
<feature type="domain" description="N-acetyltransferase" evidence="5">
    <location>
        <begin position="1"/>
        <end position="157"/>
    </location>
</feature>
<dbReference type="InterPro" id="IPR016181">
    <property type="entry name" value="Acyl_CoA_acyltransferase"/>
</dbReference>
<comment type="catalytic activity">
    <reaction evidence="4">
        <text>L-methionine sulfone + acetyl-CoA = N-acetyl-L-methionine sulfone + CoA + H(+)</text>
        <dbReference type="Rhea" id="RHEA:47656"/>
        <dbReference type="ChEBI" id="CHEBI:15378"/>
        <dbReference type="ChEBI" id="CHEBI:57287"/>
        <dbReference type="ChEBI" id="CHEBI:57288"/>
        <dbReference type="ChEBI" id="CHEBI:87824"/>
        <dbReference type="ChEBI" id="CHEBI:87825"/>
    </reaction>
</comment>
<protein>
    <submittedName>
        <fullName evidence="6">GNAT family N-acetyltransferase</fullName>
    </submittedName>
</protein>
<organism evidence="6 7">
    <name type="scientific">Ectobacillus ponti</name>
    <dbReference type="NCBI Taxonomy" id="2961894"/>
    <lineage>
        <taxon>Bacteria</taxon>
        <taxon>Bacillati</taxon>
        <taxon>Bacillota</taxon>
        <taxon>Bacilli</taxon>
        <taxon>Bacillales</taxon>
        <taxon>Bacillaceae</taxon>
        <taxon>Ectobacillus</taxon>
    </lineage>
</organism>
<sequence>MIRQATETDLIEILDIYNDAILTTTAIYTYKPQTLESRQMWYKQKLEEGYPVLVCEQDGKVAGFATFGPFRPWPAYKYTIEHSVYVHKDYRKQRIATQLMQELIQIANEREYATLVAGIDAANEGSIKMHERMGFAYSGTIKKAGFKFGRWLDLAFYQLDLQGPATPLED</sequence>
<gene>
    <name evidence="6" type="ORF">NK662_16265</name>
</gene>
<dbReference type="Gene3D" id="3.40.630.30">
    <property type="match status" value="1"/>
</dbReference>